<keyword evidence="1" id="KW-0496">Mitochondrion</keyword>
<gene>
    <name evidence="1" type="primary">rps2</name>
</gene>
<feature type="non-terminal residue" evidence="1">
    <location>
        <position position="1"/>
    </location>
</feature>
<dbReference type="Gene3D" id="3.40.50.10490">
    <property type="entry name" value="Glucose-6-phosphate isomerase like protein, domain 1"/>
    <property type="match status" value="1"/>
</dbReference>
<keyword evidence="1" id="KW-0687">Ribonucleoprotein</keyword>
<dbReference type="SUPFAM" id="SSF52313">
    <property type="entry name" value="Ribosomal protein S2"/>
    <property type="match status" value="1"/>
</dbReference>
<evidence type="ECO:0000313" key="1">
    <source>
        <dbReference type="EMBL" id="AEP20683.1"/>
    </source>
</evidence>
<dbReference type="InterPro" id="IPR023591">
    <property type="entry name" value="Ribosomal_uS2_flav_dom_sf"/>
</dbReference>
<accession>I6N5M6</accession>
<geneLocation type="mitochondrion" evidence="1"/>
<keyword evidence="1" id="KW-0689">Ribosomal protein</keyword>
<proteinExistence type="predicted"/>
<organism evidence="1">
    <name type="scientific">Durinskia baltica diatom endosymbiont</name>
    <dbReference type="NCBI Taxonomy" id="1079368"/>
    <lineage>
        <taxon>Eukaryota</taxon>
        <taxon>Sar</taxon>
        <taxon>Stramenopiles</taxon>
        <taxon>Ochrophyta</taxon>
        <taxon>Bacillariophyta</taxon>
        <taxon>Bacillariophyceae</taxon>
        <taxon>Bacillariophycidae</taxon>
    </lineage>
</organism>
<dbReference type="EMBL" id="JN378735">
    <property type="protein sequence ID" value="AEP20683.1"/>
    <property type="molecule type" value="Genomic_DNA"/>
</dbReference>
<protein>
    <submittedName>
        <fullName evidence="1">Ribosomal protein S2</fullName>
    </submittedName>
</protein>
<reference evidence="1" key="1">
    <citation type="journal article" date="2012" name="PLoS ONE">
        <title>Tertiary endosymbiosis in two dinotoms has generated little change in the mitochondrial genomes of their dinoflagellate hosts and diatom endosymbionts.</title>
        <authorList>
            <person name="Imanian B."/>
            <person name="Pombert J.F."/>
            <person name="Dorrell R.G."/>
            <person name="Burki F."/>
            <person name="Keeling P.J."/>
        </authorList>
    </citation>
    <scope>NUCLEOTIDE SEQUENCE</scope>
</reference>
<dbReference type="GO" id="GO:0005840">
    <property type="term" value="C:ribosome"/>
    <property type="evidence" value="ECO:0007669"/>
    <property type="project" value="UniProtKB-KW"/>
</dbReference>
<sequence length="208" mass="24087">IYETKKFKFKQVLKLHLLNSKIYEHGTKKGNSAFLTDLNLTKTISEFKKSLNVIFEYHQLNKKILFVGLPPKLELKINQRTRHVAVGRSVDLQSLLTNNLKSFKPSKGTNQSALKDYFKLSMAKFSQKPDLIVLLAHEKKQKVIIENNLAKIPLIVFNSSDCLENNSFTGFYHVTGFHENLVSMSEKTLFFLGLNFLFKRFEEKRSEI</sequence>
<dbReference type="AlphaFoldDB" id="I6N5M6"/>
<name>I6N5M6_9STRA</name>